<accession>A0A1W1XZL6</accession>
<name>A0A1W1XZL6_9NEIS</name>
<evidence type="ECO:0000313" key="3">
    <source>
        <dbReference type="Proteomes" id="UP000192761"/>
    </source>
</evidence>
<dbReference type="OrthoDB" id="9204526at2"/>
<feature type="transmembrane region" description="Helical" evidence="1">
    <location>
        <begin position="264"/>
        <end position="282"/>
    </location>
</feature>
<dbReference type="EMBL" id="FWXD01000033">
    <property type="protein sequence ID" value="SMC29324.1"/>
    <property type="molecule type" value="Genomic_DNA"/>
</dbReference>
<organism evidence="2 3">
    <name type="scientific">Andreprevotia lacus DSM 23236</name>
    <dbReference type="NCBI Taxonomy" id="1121001"/>
    <lineage>
        <taxon>Bacteria</taxon>
        <taxon>Pseudomonadati</taxon>
        <taxon>Pseudomonadota</taxon>
        <taxon>Betaproteobacteria</taxon>
        <taxon>Neisseriales</taxon>
        <taxon>Chitinibacteraceae</taxon>
        <taxon>Andreprevotia</taxon>
    </lineage>
</organism>
<protein>
    <recommendedName>
        <fullName evidence="4">Glucosyl transferase GtrII</fullName>
    </recommendedName>
</protein>
<evidence type="ECO:0008006" key="4">
    <source>
        <dbReference type="Google" id="ProtNLM"/>
    </source>
</evidence>
<dbReference type="Pfam" id="PF19528">
    <property type="entry name" value="DUF6056"/>
    <property type="match status" value="1"/>
</dbReference>
<evidence type="ECO:0000313" key="2">
    <source>
        <dbReference type="EMBL" id="SMC29324.1"/>
    </source>
</evidence>
<keyword evidence="3" id="KW-1185">Reference proteome</keyword>
<feature type="transmembrane region" description="Helical" evidence="1">
    <location>
        <begin position="140"/>
        <end position="157"/>
    </location>
</feature>
<keyword evidence="1" id="KW-1133">Transmembrane helix</keyword>
<dbReference type="RefSeq" id="WP_084092698.1">
    <property type="nucleotide sequence ID" value="NZ_FWXD01000033.1"/>
</dbReference>
<keyword evidence="1" id="KW-0472">Membrane</keyword>
<evidence type="ECO:0000256" key="1">
    <source>
        <dbReference type="SAM" id="Phobius"/>
    </source>
</evidence>
<feature type="transmembrane region" description="Helical" evidence="1">
    <location>
        <begin position="207"/>
        <end position="227"/>
    </location>
</feature>
<feature type="transmembrane region" description="Helical" evidence="1">
    <location>
        <begin position="294"/>
        <end position="311"/>
    </location>
</feature>
<feature type="transmembrane region" description="Helical" evidence="1">
    <location>
        <begin position="75"/>
        <end position="104"/>
    </location>
</feature>
<dbReference type="Proteomes" id="UP000192761">
    <property type="component" value="Unassembled WGS sequence"/>
</dbReference>
<gene>
    <name evidence="2" type="ORF">SAMN02745857_03763</name>
</gene>
<proteinExistence type="predicted"/>
<reference evidence="2 3" key="1">
    <citation type="submission" date="2017-04" db="EMBL/GenBank/DDBJ databases">
        <authorList>
            <person name="Afonso C.L."/>
            <person name="Miller P.J."/>
            <person name="Scott M.A."/>
            <person name="Spackman E."/>
            <person name="Goraichik I."/>
            <person name="Dimitrov K.M."/>
            <person name="Suarez D.L."/>
            <person name="Swayne D.E."/>
        </authorList>
    </citation>
    <scope>NUCLEOTIDE SEQUENCE [LARGE SCALE GENOMIC DNA]</scope>
    <source>
        <strain evidence="2 3">DSM 23236</strain>
    </source>
</reference>
<keyword evidence="1" id="KW-0812">Transmembrane</keyword>
<feature type="transmembrane region" description="Helical" evidence="1">
    <location>
        <begin position="318"/>
        <end position="336"/>
    </location>
</feature>
<feature type="transmembrane region" description="Helical" evidence="1">
    <location>
        <begin position="342"/>
        <end position="364"/>
    </location>
</feature>
<dbReference type="InterPro" id="IPR045691">
    <property type="entry name" value="DUF6056"/>
</dbReference>
<feature type="transmembrane region" description="Helical" evidence="1">
    <location>
        <begin position="169"/>
        <end position="201"/>
    </location>
</feature>
<sequence length="432" mass="48383">MKLPRARPDLLLLLLATLNVLAFMGIFLLAPLNGEDYGLTRPFGDAPIADRLPWIAERIHTQFTTWNARLGEQLAIFWLSMPLPLFLLAAAATFLALNALVATLVSGRQDAWRKGALALCLIFPFWPGMEVFFWRTVVAGYLMPLIPTLLCLYCYAGPETLQRATGVRWRLALLMVIALLAGVSFENTPLAVLAFMLAAAWRHRHAVSLRLAALPIASMAAGWALLLSAPSTALRRQYYHQLFGIHGYTPAYIGKRLFSVEHTFFSSSSLLFFSALIAYWWLRRCGLASARLHWLLLPALIAVGTVVMAPYTEPRAFLLAWAIMLAVLVEAIYRLWQVKPQWRSGMAVLLAVALTVPAYAATLYSDFAGRIRARDAAIWHQIGQAACNIGLPSQQIVARYPYKFLNNRDDWFQANPGYVQQFFGCRVLMQPK</sequence>
<dbReference type="AlphaFoldDB" id="A0A1W1XZL6"/>